<dbReference type="PROSITE" id="PS52016">
    <property type="entry name" value="TONB_DEPENDENT_REC_3"/>
    <property type="match status" value="1"/>
</dbReference>
<dbReference type="Pfam" id="PF00593">
    <property type="entry name" value="TonB_dep_Rec_b-barrel"/>
    <property type="match status" value="1"/>
</dbReference>
<protein>
    <submittedName>
        <fullName evidence="13">TonB-dependent receptor</fullName>
    </submittedName>
</protein>
<accession>A0ABS7E8W3</accession>
<gene>
    <name evidence="13" type="ORF">K0625_20380</name>
</gene>
<evidence type="ECO:0000259" key="12">
    <source>
        <dbReference type="Pfam" id="PF07715"/>
    </source>
</evidence>
<evidence type="ECO:0000259" key="11">
    <source>
        <dbReference type="Pfam" id="PF00593"/>
    </source>
</evidence>
<dbReference type="InterPro" id="IPR037066">
    <property type="entry name" value="Plug_dom_sf"/>
</dbReference>
<comment type="caution">
    <text evidence="13">The sequence shown here is derived from an EMBL/GenBank/DDBJ whole genome shotgun (WGS) entry which is preliminary data.</text>
</comment>
<reference evidence="13 14" key="1">
    <citation type="submission" date="2021-07" db="EMBL/GenBank/DDBJ databases">
        <title>Shewanella sp. nov, isolated from SCS.</title>
        <authorList>
            <person name="Cao W.R."/>
        </authorList>
    </citation>
    <scope>NUCLEOTIDE SEQUENCE [LARGE SCALE GENOMIC DNA]</scope>
    <source>
        <strain evidence="13 14">NR704-98</strain>
    </source>
</reference>
<dbReference type="InterPro" id="IPR010104">
    <property type="entry name" value="TonB_rcpt_bac"/>
</dbReference>
<keyword evidence="7 8" id="KW-0998">Cell outer membrane</keyword>
<proteinExistence type="inferred from homology"/>
<keyword evidence="5 9" id="KW-0798">TonB box</keyword>
<evidence type="ECO:0000256" key="10">
    <source>
        <dbReference type="SAM" id="SignalP"/>
    </source>
</evidence>
<dbReference type="InterPro" id="IPR036942">
    <property type="entry name" value="Beta-barrel_TonB_sf"/>
</dbReference>
<keyword evidence="14" id="KW-1185">Reference proteome</keyword>
<dbReference type="PANTHER" id="PTHR40980:SF3">
    <property type="entry name" value="TONB-DEPENDENT RECEPTOR-LIKE BETA-BARREL DOMAIN-CONTAINING PROTEIN"/>
    <property type="match status" value="1"/>
</dbReference>
<evidence type="ECO:0000256" key="6">
    <source>
        <dbReference type="ARBA" id="ARBA00023136"/>
    </source>
</evidence>
<keyword evidence="4 8" id="KW-0812">Transmembrane</keyword>
<dbReference type="PANTHER" id="PTHR40980">
    <property type="entry name" value="PLUG DOMAIN-CONTAINING PROTEIN"/>
    <property type="match status" value="1"/>
</dbReference>
<dbReference type="CDD" id="cd01347">
    <property type="entry name" value="ligand_gated_channel"/>
    <property type="match status" value="1"/>
</dbReference>
<comment type="similarity">
    <text evidence="8 9">Belongs to the TonB-dependent receptor family.</text>
</comment>
<evidence type="ECO:0000256" key="8">
    <source>
        <dbReference type="PROSITE-ProRule" id="PRU01360"/>
    </source>
</evidence>
<dbReference type="RefSeq" id="WP_220111341.1">
    <property type="nucleotide sequence ID" value="NZ_JAHZST010000019.1"/>
</dbReference>
<name>A0ABS7E8W3_9GAMM</name>
<evidence type="ECO:0000256" key="1">
    <source>
        <dbReference type="ARBA" id="ARBA00004571"/>
    </source>
</evidence>
<evidence type="ECO:0000256" key="2">
    <source>
        <dbReference type="ARBA" id="ARBA00022448"/>
    </source>
</evidence>
<dbReference type="InterPro" id="IPR012910">
    <property type="entry name" value="Plug_dom"/>
</dbReference>
<evidence type="ECO:0000256" key="3">
    <source>
        <dbReference type="ARBA" id="ARBA00022452"/>
    </source>
</evidence>
<keyword evidence="13" id="KW-0675">Receptor</keyword>
<dbReference type="Gene3D" id="2.170.130.10">
    <property type="entry name" value="TonB-dependent receptor, plug domain"/>
    <property type="match status" value="1"/>
</dbReference>
<dbReference type="Gene3D" id="2.40.170.20">
    <property type="entry name" value="TonB-dependent receptor, beta-barrel domain"/>
    <property type="match status" value="1"/>
</dbReference>
<feature type="domain" description="TonB-dependent receptor-like beta-barrel" evidence="11">
    <location>
        <begin position="417"/>
        <end position="861"/>
    </location>
</feature>
<keyword evidence="10" id="KW-0732">Signal</keyword>
<evidence type="ECO:0000256" key="9">
    <source>
        <dbReference type="RuleBase" id="RU003357"/>
    </source>
</evidence>
<feature type="domain" description="TonB-dependent receptor plug" evidence="12">
    <location>
        <begin position="59"/>
        <end position="162"/>
    </location>
</feature>
<evidence type="ECO:0000256" key="4">
    <source>
        <dbReference type="ARBA" id="ARBA00022692"/>
    </source>
</evidence>
<feature type="chain" id="PRO_5046392714" evidence="10">
    <location>
        <begin position="27"/>
        <end position="894"/>
    </location>
</feature>
<feature type="signal peptide" evidence="10">
    <location>
        <begin position="1"/>
        <end position="26"/>
    </location>
</feature>
<evidence type="ECO:0000313" key="13">
    <source>
        <dbReference type="EMBL" id="MBW8185995.1"/>
    </source>
</evidence>
<evidence type="ECO:0000313" key="14">
    <source>
        <dbReference type="Proteomes" id="UP001195963"/>
    </source>
</evidence>
<keyword evidence="2 8" id="KW-0813">Transport</keyword>
<dbReference type="NCBIfam" id="TIGR01782">
    <property type="entry name" value="TonB-Xanth-Caul"/>
    <property type="match status" value="1"/>
</dbReference>
<comment type="subcellular location">
    <subcellularLocation>
        <location evidence="1 8">Cell outer membrane</location>
        <topology evidence="1 8">Multi-pass membrane protein</topology>
    </subcellularLocation>
</comment>
<dbReference type="Pfam" id="PF07715">
    <property type="entry name" value="Plug"/>
    <property type="match status" value="1"/>
</dbReference>
<keyword evidence="3 8" id="KW-1134">Transmembrane beta strand</keyword>
<keyword evidence="6 8" id="KW-0472">Membrane</keyword>
<dbReference type="Proteomes" id="UP001195963">
    <property type="component" value="Unassembled WGS sequence"/>
</dbReference>
<evidence type="ECO:0000256" key="7">
    <source>
        <dbReference type="ARBA" id="ARBA00023237"/>
    </source>
</evidence>
<dbReference type="EMBL" id="JAHZST010000019">
    <property type="protein sequence ID" value="MBW8185995.1"/>
    <property type="molecule type" value="Genomic_DNA"/>
</dbReference>
<dbReference type="InterPro" id="IPR000531">
    <property type="entry name" value="Beta-barrel_TonB"/>
</dbReference>
<dbReference type="SUPFAM" id="SSF56935">
    <property type="entry name" value="Porins"/>
    <property type="match status" value="1"/>
</dbReference>
<organism evidence="13 14">
    <name type="scientific">Shewanella nanhaiensis</name>
    <dbReference type="NCBI Taxonomy" id="2864872"/>
    <lineage>
        <taxon>Bacteria</taxon>
        <taxon>Pseudomonadati</taxon>
        <taxon>Pseudomonadota</taxon>
        <taxon>Gammaproteobacteria</taxon>
        <taxon>Alteromonadales</taxon>
        <taxon>Shewanellaceae</taxon>
        <taxon>Shewanella</taxon>
    </lineage>
</organism>
<dbReference type="InterPro" id="IPR039426">
    <property type="entry name" value="TonB-dep_rcpt-like"/>
</dbReference>
<sequence>MAWFRKSAVSLACISVISGLSGQALAADDAQKKNNNKEMEVIEVRGIKSSLKKALNDKRYANQVADMISAEDIGKLPDENVADALQRVTGVTVTRDSGEGALVSVRGVDPGLTNVTVNGQSQASASGEGREFSFDTIASEHLSALQVIKSPTADMEEGGIGATVNLVTRRALDFKDNKAKLSAFADYSDLTGKTEPRLSGMISRKNEDETFGFLLSANHSVRTLQEEALRGWGWREYNVEEKDGLVEGAEVGDEFSYLNRLRHQTGTKERTRTGATASFQLLPSDDSELYLDVLYSQLNQIRDETYLETRFPFGKKAGQVILDGSDSAVINENGTLVAGQIDGAQVFNSAWYNEETTETITATLGGSYMLNDNWELSSEIGHSHIERNTDNNIRSTVEADQRFDLDYSLDGQFPVINYFEDKKKEAIGPDSLALNPGDSELYQNKPANLRVQLFNIENTKNTFKFDIKGELDSEFLSSVQFGAMFKDQNKTRIKNEVVVKKFAGRSLNEFFNDSVSDLFAGSDAEQSSLAWSKTDLFALRDAAVESGEDLTTKPIADFAYDVTEQTQAAYVRFDYATQVFGDMPLRGNFGARYVETDVESKGMGLDTDESTLVVDRTVENDYSDLLPSLNFALGLSDDLVLRGAVAKVMSRPALSDLSAHRAISEVDGVIKIRGGNPELDPYRATAYDLSLEWYFDEASLFSVAGFYKDVDSFIFDTRVDSVNDDGQDVELITPVNGAGAKVKGYEIAFQHMFDYLPGLLNGFGVNLNYTYQDSDADFSQEGVSNSFGMPGLSKNSYNAVVFYEKDAFSTRLAYNYRGKYLLDPDGRQDDVVFGDAYGQLDYSVSYDILKNLTVSFNAINLTEAEQRQYSEFDERLYENYVYGRRFHLGLSYRF</sequence>
<evidence type="ECO:0000256" key="5">
    <source>
        <dbReference type="ARBA" id="ARBA00023077"/>
    </source>
</evidence>